<dbReference type="EMBL" id="DS990639">
    <property type="protein sequence ID" value="EGC46036.1"/>
    <property type="molecule type" value="Genomic_DNA"/>
</dbReference>
<evidence type="ECO:0000313" key="2">
    <source>
        <dbReference type="EMBL" id="EGC46036.1"/>
    </source>
</evidence>
<reference evidence="3" key="1">
    <citation type="submission" date="2008-07" db="EMBL/GenBank/DDBJ databases">
        <title>Annotation of Ajellomyces capsulatus strain H88.</title>
        <authorList>
            <person name="Champion M."/>
            <person name="Cuomo C."/>
            <person name="Ma L.-J."/>
            <person name="Henn M.R."/>
            <person name="Sil A."/>
            <person name="Goldman B."/>
            <person name="Young S.K."/>
            <person name="Kodira C.D."/>
            <person name="Zeng Q."/>
            <person name="Koehrsen M."/>
            <person name="Alvarado L."/>
            <person name="Berlin A."/>
            <person name="Borenstein D."/>
            <person name="Chen Z."/>
            <person name="Engels R."/>
            <person name="Freedman E."/>
            <person name="Gellesch M."/>
            <person name="Goldberg J."/>
            <person name="Griggs A."/>
            <person name="Gujja S."/>
            <person name="Heiman D."/>
            <person name="Hepburn T."/>
            <person name="Howarth C."/>
            <person name="Jen D."/>
            <person name="Larson L."/>
            <person name="Lewis B."/>
            <person name="Mehta T."/>
            <person name="Park D."/>
            <person name="Pearson M."/>
            <person name="Roberts A."/>
            <person name="Saif S."/>
            <person name="Shea T."/>
            <person name="Shenoy N."/>
            <person name="Sisk P."/>
            <person name="Stolte C."/>
            <person name="Sykes S."/>
            <person name="Walk T."/>
            <person name="White J."/>
            <person name="Yandava C."/>
            <person name="Klein B."/>
            <person name="McEwen J.G."/>
            <person name="Puccia R."/>
            <person name="Goldman G.H."/>
            <person name="Felipe M.S."/>
            <person name="Nino-Vega G."/>
            <person name="San-Blas G."/>
            <person name="Taylor J."/>
            <person name="Mendoza L."/>
            <person name="Galagan J."/>
            <person name="Nusbaum C."/>
            <person name="Birren B."/>
        </authorList>
    </citation>
    <scope>NUCLEOTIDE SEQUENCE [LARGE SCALE GENOMIC DNA]</scope>
    <source>
        <strain evidence="3">H88</strain>
    </source>
</reference>
<dbReference type="Proteomes" id="UP000008142">
    <property type="component" value="Unassembled WGS sequence"/>
</dbReference>
<name>F0UKT2_AJEC8</name>
<evidence type="ECO:0000313" key="3">
    <source>
        <dbReference type="Proteomes" id="UP000008142"/>
    </source>
</evidence>
<sequence length="91" mass="9679">MVDIKTEQQNNLASPKAATGTGNVGGPNAESTINWNYARHLFSCDGYEWNKARCDGTPKLTAKLGPSGPLTNAKSSWLSVAPQPNMACTIL</sequence>
<feature type="region of interest" description="Disordered" evidence="1">
    <location>
        <begin position="1"/>
        <end position="26"/>
    </location>
</feature>
<organism evidence="3">
    <name type="scientific">Ajellomyces capsulatus (strain H88)</name>
    <name type="common">Darling's disease fungus</name>
    <name type="synonym">Histoplasma capsulatum</name>
    <dbReference type="NCBI Taxonomy" id="544711"/>
    <lineage>
        <taxon>Eukaryota</taxon>
        <taxon>Fungi</taxon>
        <taxon>Dikarya</taxon>
        <taxon>Ascomycota</taxon>
        <taxon>Pezizomycotina</taxon>
        <taxon>Eurotiomycetes</taxon>
        <taxon>Eurotiomycetidae</taxon>
        <taxon>Onygenales</taxon>
        <taxon>Ajellomycetaceae</taxon>
        <taxon>Histoplasma</taxon>
    </lineage>
</organism>
<accession>F0UKT2</accession>
<protein>
    <submittedName>
        <fullName evidence="2">Uncharacterized protein</fullName>
    </submittedName>
</protein>
<proteinExistence type="predicted"/>
<evidence type="ECO:0000256" key="1">
    <source>
        <dbReference type="SAM" id="MobiDB-lite"/>
    </source>
</evidence>
<gene>
    <name evidence="2" type="ORF">HCEG_05251</name>
</gene>
<dbReference type="AlphaFoldDB" id="F0UKT2"/>
<dbReference type="HOGENOM" id="CLU_2426514_0_0_1"/>